<reference evidence="3" key="1">
    <citation type="submission" date="2022-06" db="EMBL/GenBank/DDBJ databases">
        <title>Aquibacillus sp. a new bacterium isolated from soil saline samples.</title>
        <authorList>
            <person name="Galisteo C."/>
            <person name="De La Haba R."/>
            <person name="Sanchez-Porro C."/>
            <person name="Ventosa A."/>
        </authorList>
    </citation>
    <scope>NUCLEOTIDE SEQUENCE</scope>
    <source>
        <strain evidence="3">3ASR75-54</strain>
    </source>
</reference>
<protein>
    <submittedName>
        <fullName evidence="3">D-glycerate dehydrogenase</fullName>
    </submittedName>
</protein>
<dbReference type="Gene3D" id="3.40.50.720">
    <property type="entry name" value="NAD(P)-binding Rossmann-like Domain"/>
    <property type="match status" value="2"/>
</dbReference>
<dbReference type="InterPro" id="IPR029752">
    <property type="entry name" value="D-isomer_DH_CS1"/>
</dbReference>
<dbReference type="InterPro" id="IPR036291">
    <property type="entry name" value="NAD(P)-bd_dom_sf"/>
</dbReference>
<dbReference type="RefSeq" id="WP_272446653.1">
    <property type="nucleotide sequence ID" value="NZ_JAMQKC010000010.1"/>
</dbReference>
<evidence type="ECO:0000313" key="3">
    <source>
        <dbReference type="EMBL" id="MDC3417583.1"/>
    </source>
</evidence>
<dbReference type="Pfam" id="PF00389">
    <property type="entry name" value="2-Hacid_dh"/>
    <property type="match status" value="1"/>
</dbReference>
<feature type="non-terminal residue" evidence="3">
    <location>
        <position position="182"/>
    </location>
</feature>
<evidence type="ECO:0000256" key="1">
    <source>
        <dbReference type="ARBA" id="ARBA00023002"/>
    </source>
</evidence>
<dbReference type="EMBL" id="JAMQKC010000010">
    <property type="protein sequence ID" value="MDC3417583.1"/>
    <property type="molecule type" value="Genomic_DNA"/>
</dbReference>
<keyword evidence="1" id="KW-0560">Oxidoreductase</keyword>
<comment type="caution">
    <text evidence="3">The sequence shown here is derived from an EMBL/GenBank/DDBJ whole genome shotgun (WGS) entry which is preliminary data.</text>
</comment>
<proteinExistence type="predicted"/>
<dbReference type="GO" id="GO:0005829">
    <property type="term" value="C:cytosol"/>
    <property type="evidence" value="ECO:0007669"/>
    <property type="project" value="TreeGrafter"/>
</dbReference>
<evidence type="ECO:0000313" key="4">
    <source>
        <dbReference type="Proteomes" id="UP001145069"/>
    </source>
</evidence>
<accession>A0A9X3WEL7</accession>
<sequence length="182" mass="20353">MQRPKVYITRKIDDAIVSKISEKCEVTMWGKEDEPVPREVLLEKVKQIDGLFCLLTETIDAAVLQEAKHLKVISNMAVGYNNIDVDCAKRRGIIVTNTPEVLTETTADLTFGLLLTVARRLIEATDYVKQGNWKTWSPMELAGQDVYGATLGIIGMGRIGQAVARRARGFSMKIIYHNRQSA</sequence>
<dbReference type="Proteomes" id="UP001145069">
    <property type="component" value="Unassembled WGS sequence"/>
</dbReference>
<dbReference type="GO" id="GO:0016618">
    <property type="term" value="F:hydroxypyruvate reductase [NAD(P)H] activity"/>
    <property type="evidence" value="ECO:0007669"/>
    <property type="project" value="TreeGrafter"/>
</dbReference>
<dbReference type="GO" id="GO:0051287">
    <property type="term" value="F:NAD binding"/>
    <property type="evidence" value="ECO:0007669"/>
    <property type="project" value="InterPro"/>
</dbReference>
<evidence type="ECO:0000259" key="2">
    <source>
        <dbReference type="Pfam" id="PF00389"/>
    </source>
</evidence>
<dbReference type="GO" id="GO:0030267">
    <property type="term" value="F:glyoxylate reductase (NADPH) activity"/>
    <property type="evidence" value="ECO:0007669"/>
    <property type="project" value="TreeGrafter"/>
</dbReference>
<name>A0A9X3WEL7_9BACI</name>
<dbReference type="SUPFAM" id="SSF51735">
    <property type="entry name" value="NAD(P)-binding Rossmann-fold domains"/>
    <property type="match status" value="1"/>
</dbReference>
<dbReference type="InterPro" id="IPR050223">
    <property type="entry name" value="D-isomer_2-hydroxyacid_DH"/>
</dbReference>
<organism evidence="3 4">
    <name type="scientific">Aquibacillus salsiterrae</name>
    <dbReference type="NCBI Taxonomy" id="2950439"/>
    <lineage>
        <taxon>Bacteria</taxon>
        <taxon>Bacillati</taxon>
        <taxon>Bacillota</taxon>
        <taxon>Bacilli</taxon>
        <taxon>Bacillales</taxon>
        <taxon>Bacillaceae</taxon>
        <taxon>Aquibacillus</taxon>
    </lineage>
</organism>
<feature type="domain" description="D-isomer specific 2-hydroxyacid dehydrogenase catalytic" evidence="2">
    <location>
        <begin position="6"/>
        <end position="133"/>
    </location>
</feature>
<keyword evidence="4" id="KW-1185">Reference proteome</keyword>
<dbReference type="InterPro" id="IPR006139">
    <property type="entry name" value="D-isomer_2_OHA_DH_cat_dom"/>
</dbReference>
<gene>
    <name evidence="3" type="ORF">NC799_11815</name>
</gene>
<dbReference type="PROSITE" id="PS00065">
    <property type="entry name" value="D_2_HYDROXYACID_DH_1"/>
    <property type="match status" value="1"/>
</dbReference>
<dbReference type="SUPFAM" id="SSF52283">
    <property type="entry name" value="Formate/glycerate dehydrogenase catalytic domain-like"/>
    <property type="match status" value="1"/>
</dbReference>
<dbReference type="PANTHER" id="PTHR10996:SF283">
    <property type="entry name" value="GLYOXYLATE_HYDROXYPYRUVATE REDUCTASE B"/>
    <property type="match status" value="1"/>
</dbReference>
<dbReference type="AlphaFoldDB" id="A0A9X3WEL7"/>
<dbReference type="PANTHER" id="PTHR10996">
    <property type="entry name" value="2-HYDROXYACID DEHYDROGENASE-RELATED"/>
    <property type="match status" value="1"/>
</dbReference>